<dbReference type="InterPro" id="IPR011707">
    <property type="entry name" value="Cu-oxidase-like_N"/>
</dbReference>
<feature type="binding site" description="type 1 copper site" evidence="12">
    <location>
        <position position="698"/>
    </location>
    <ligand>
        <name>Cu cation</name>
        <dbReference type="ChEBI" id="CHEBI:23378"/>
        <label>1</label>
    </ligand>
</feature>
<evidence type="ECO:0000256" key="1">
    <source>
        <dbReference type="ARBA" id="ARBA00001960"/>
    </source>
</evidence>
<feature type="transmembrane region" description="Helical" evidence="14">
    <location>
        <begin position="12"/>
        <end position="31"/>
    </location>
</feature>
<feature type="transmembrane region" description="Helical" evidence="14">
    <location>
        <begin position="232"/>
        <end position="251"/>
    </location>
</feature>
<evidence type="ECO:0000256" key="13">
    <source>
        <dbReference type="SAM" id="MobiDB-lite"/>
    </source>
</evidence>
<keyword evidence="14" id="KW-0472">Membrane</keyword>
<comment type="subunit">
    <text evidence="4">Homotrimer.</text>
</comment>
<feature type="binding site" description="type 1 copper site" evidence="12">
    <location>
        <position position="706"/>
    </location>
    <ligand>
        <name>Cu cation</name>
        <dbReference type="ChEBI" id="CHEBI:23378"/>
        <label>1</label>
    </ligand>
</feature>
<sequence length="870" mass="91078">MTVRGFWPMRDLPTVGWLVMAAVATLVHPFVPEPRWLMIHLLVLGAAGHAVLVWSRYFADTLLRRPPTPRREQTARLILFNGGVAVLVVGMLSGVWPLTAAGASLVVTAVVWHAVLLARQIRRALGNRFAPTVRYYVAAGLLLPAGAVLGTWMAYDDGGVLHERLRLAHIAVNVLGFLGLTVLGTLVTLWPTVLRTRIGAGAEQAARRALPVLIAAIGVLVGGALAGWRPAIVVGLLGYLSGITVLALPAIRSARVKPPSSFAAWSILCAVCWLAGCLVVVTVGAAATGFAELDALIGEVTPLLAVGFVAQILIGALSYLVPVVLGGGPSPVRAANRVVDTGGPARLVMTNVGTIVCALPVPSLIRVVVSMLVLGALVSFVPILFAAIRASRLARAAARDDVVPARPVEPVRASTRRSGVAIAGLAAVLVAAATGVALDPAALDGPVTSAANGVPPTGHTTTVEVKAAGMRFTPDTIEVPAGDRLVITVRNASAGDVHDLVLDTGAKSGRLAPGETAVVDVGVAGRDIEGWCSVAGHRQMGMVLTIRVTGMQHGTTSPGGARGTGKHTGSGNGGPRATVDPSATPPEDFRARDARLPALPPGRVHRVRLVITETEREVAPGVRQTVWTYNGTVPGPILRGQVGDRFEITLVNDGTIGHSIDFHAGALAPDRPMRTIPPGESLTYTFTAERAGVWMYHCSTEPMSTHIAAGLFGAVVIEPPDLPPVDRSYVLVQSEMYFGPQGGTPDVAAIQEGKPDAVVFNGYPHQYAHRPLTAKVGERVRLWVLDAGPNRPLSFHVVGGQFDRVWSEGRWLVGSPSAPATGTGAQVLPLLPAQGGFVELTFPEAGHYPVVDHVMSDAERGARGIIRVTK</sequence>
<evidence type="ECO:0000256" key="12">
    <source>
        <dbReference type="PIRSR" id="PIRSR601287-1"/>
    </source>
</evidence>
<feature type="transmembrane region" description="Helical" evidence="14">
    <location>
        <begin position="420"/>
        <end position="438"/>
    </location>
</feature>
<evidence type="ECO:0000313" key="18">
    <source>
        <dbReference type="Proteomes" id="UP000249324"/>
    </source>
</evidence>
<accession>A0ABD6FJ00</accession>
<dbReference type="InterPro" id="IPR008972">
    <property type="entry name" value="Cupredoxin"/>
</dbReference>
<feature type="transmembrane region" description="Helical" evidence="14">
    <location>
        <begin position="133"/>
        <end position="155"/>
    </location>
</feature>
<feature type="domain" description="EfeO-type cupredoxin-like" evidence="16">
    <location>
        <begin position="457"/>
        <end position="521"/>
    </location>
</feature>
<proteinExistence type="inferred from homology"/>
<feature type="transmembrane region" description="Helical" evidence="14">
    <location>
        <begin position="77"/>
        <end position="96"/>
    </location>
</feature>
<feature type="transmembrane region" description="Helical" evidence="14">
    <location>
        <begin position="263"/>
        <end position="291"/>
    </location>
</feature>
<evidence type="ECO:0000259" key="15">
    <source>
        <dbReference type="Pfam" id="PF07732"/>
    </source>
</evidence>
<dbReference type="SUPFAM" id="SSF49503">
    <property type="entry name" value="Cupredoxins"/>
    <property type="match status" value="3"/>
</dbReference>
<evidence type="ECO:0000313" key="17">
    <source>
        <dbReference type="EMBL" id="MFO7194020.1"/>
    </source>
</evidence>
<feature type="binding site" description="type 1 copper site" evidence="12">
    <location>
        <position position="853"/>
    </location>
    <ligand>
        <name>Cu cation</name>
        <dbReference type="ChEBI" id="CHEBI:23378"/>
        <label>1</label>
    </ligand>
</feature>
<feature type="domain" description="Plastocyanin-like" evidence="15">
    <location>
        <begin position="612"/>
        <end position="720"/>
    </location>
</feature>
<dbReference type="AlphaFoldDB" id="A0ABD6FJ00"/>
<evidence type="ECO:0000256" key="10">
    <source>
        <dbReference type="ARBA" id="ARBA00023008"/>
    </source>
</evidence>
<dbReference type="GO" id="GO:0050421">
    <property type="term" value="F:nitrite reductase (NO-forming) activity"/>
    <property type="evidence" value="ECO:0007669"/>
    <property type="project" value="UniProtKB-EC"/>
</dbReference>
<dbReference type="CDD" id="cd04208">
    <property type="entry name" value="CuRO_2_CuNIR"/>
    <property type="match status" value="1"/>
</dbReference>
<dbReference type="Pfam" id="PF07732">
    <property type="entry name" value="Cu-oxidase_3"/>
    <property type="match status" value="1"/>
</dbReference>
<feature type="compositionally biased region" description="Gly residues" evidence="13">
    <location>
        <begin position="560"/>
        <end position="574"/>
    </location>
</feature>
<evidence type="ECO:0000256" key="11">
    <source>
        <dbReference type="ARBA" id="ARBA00049340"/>
    </source>
</evidence>
<dbReference type="InterPro" id="IPR045087">
    <property type="entry name" value="Cu-oxidase_fam"/>
</dbReference>
<evidence type="ECO:0000256" key="8">
    <source>
        <dbReference type="ARBA" id="ARBA00022737"/>
    </source>
</evidence>
<organism evidence="17 18">
    <name type="scientific">Thermocrispum agreste</name>
    <dbReference type="NCBI Taxonomy" id="37925"/>
    <lineage>
        <taxon>Bacteria</taxon>
        <taxon>Bacillati</taxon>
        <taxon>Actinomycetota</taxon>
        <taxon>Actinomycetes</taxon>
        <taxon>Pseudonocardiales</taxon>
        <taxon>Pseudonocardiaceae</taxon>
        <taxon>Thermocrispum</taxon>
    </lineage>
</organism>
<comment type="similarity">
    <text evidence="3">Belongs to the multicopper oxidase family.</text>
</comment>
<dbReference type="InterPro" id="IPR028096">
    <property type="entry name" value="EfeO_Cupredoxin"/>
</dbReference>
<evidence type="ECO:0000259" key="16">
    <source>
        <dbReference type="Pfam" id="PF13473"/>
    </source>
</evidence>
<evidence type="ECO:0000256" key="14">
    <source>
        <dbReference type="SAM" id="Phobius"/>
    </source>
</evidence>
<keyword evidence="9" id="KW-0560">Oxidoreductase</keyword>
<keyword evidence="14" id="KW-0812">Transmembrane</keyword>
<evidence type="ECO:0000256" key="7">
    <source>
        <dbReference type="ARBA" id="ARBA00022723"/>
    </source>
</evidence>
<feature type="transmembrane region" description="Helical" evidence="14">
    <location>
        <begin position="303"/>
        <end position="326"/>
    </location>
</feature>
<dbReference type="EMBL" id="QGUI02000327">
    <property type="protein sequence ID" value="MFO7194020.1"/>
    <property type="molecule type" value="Genomic_DNA"/>
</dbReference>
<dbReference type="Proteomes" id="UP000249324">
    <property type="component" value="Unassembled WGS sequence"/>
</dbReference>
<feature type="transmembrane region" description="Helical" evidence="14">
    <location>
        <begin position="347"/>
        <end position="365"/>
    </location>
</feature>
<name>A0ABD6FJ00_9PSEU</name>
<evidence type="ECO:0000256" key="9">
    <source>
        <dbReference type="ARBA" id="ARBA00023002"/>
    </source>
</evidence>
<keyword evidence="14" id="KW-1133">Transmembrane helix</keyword>
<evidence type="ECO:0000256" key="5">
    <source>
        <dbReference type="ARBA" id="ARBA00011882"/>
    </source>
</evidence>
<keyword evidence="10 12" id="KW-0186">Copper</keyword>
<protein>
    <recommendedName>
        <fullName evidence="6">Copper-containing nitrite reductase</fullName>
        <ecNumber evidence="5">1.7.2.1</ecNumber>
    </recommendedName>
</protein>
<feature type="binding site" description="type 1 copper site" evidence="12">
    <location>
        <position position="697"/>
    </location>
    <ligand>
        <name>Cu cation</name>
        <dbReference type="ChEBI" id="CHEBI:23378"/>
        <label>1</label>
    </ligand>
</feature>
<reference evidence="17 18" key="1">
    <citation type="journal article" date="2021" name="BMC Genomics">
        <title>Genome-resolved metagenome and metatranscriptome analyses of thermophilic composting reveal key bacterial players and their metabolic interactions.</title>
        <authorList>
            <person name="Braga L.P.P."/>
            <person name="Pereira R.V."/>
            <person name="Martins L.F."/>
            <person name="Moura L.M.S."/>
            <person name="Sanchez F.B."/>
            <person name="Patane J.S.L."/>
            <person name="da Silva A.M."/>
            <person name="Setubal J.C."/>
        </authorList>
    </citation>
    <scope>NUCLEOTIDE SEQUENCE [LARGE SCALE GENOMIC DNA]</scope>
    <source>
        <strain evidence="17">ZC4RG45</strain>
    </source>
</reference>
<feature type="binding site" description="type 1 copper site" evidence="12">
    <location>
        <position position="658"/>
    </location>
    <ligand>
        <name>Cu cation</name>
        <dbReference type="ChEBI" id="CHEBI:23378"/>
        <label>1</label>
    </ligand>
</feature>
<keyword evidence="7 12" id="KW-0479">Metal-binding</keyword>
<dbReference type="Pfam" id="PF13473">
    <property type="entry name" value="Cupredoxin_1"/>
    <property type="match status" value="1"/>
</dbReference>
<keyword evidence="8" id="KW-0677">Repeat</keyword>
<feature type="transmembrane region" description="Helical" evidence="14">
    <location>
        <begin position="371"/>
        <end position="390"/>
    </location>
</feature>
<dbReference type="PANTHER" id="PTHR11709:SF394">
    <property type="entry name" value="FI03373P-RELATED"/>
    <property type="match status" value="1"/>
</dbReference>
<evidence type="ECO:0000256" key="2">
    <source>
        <dbReference type="ARBA" id="ARBA00001973"/>
    </source>
</evidence>
<dbReference type="Gene3D" id="2.60.40.420">
    <property type="entry name" value="Cupredoxins - blue copper proteins"/>
    <property type="match status" value="3"/>
</dbReference>
<feature type="region of interest" description="Disordered" evidence="13">
    <location>
        <begin position="551"/>
        <end position="597"/>
    </location>
</feature>
<evidence type="ECO:0000256" key="6">
    <source>
        <dbReference type="ARBA" id="ARBA00017290"/>
    </source>
</evidence>
<dbReference type="PRINTS" id="PR00695">
    <property type="entry name" value="CUNO2RDTASE"/>
</dbReference>
<comment type="cofactor">
    <cofactor evidence="2 12">
        <name>Cu(2+)</name>
        <dbReference type="ChEBI" id="CHEBI:29036"/>
    </cofactor>
</comment>
<gene>
    <name evidence="17" type="ORF">DIU77_017395</name>
</gene>
<feature type="binding site" description="type 1 copper site" evidence="12">
    <location>
        <position position="663"/>
    </location>
    <ligand>
        <name>Cu cation</name>
        <dbReference type="ChEBI" id="CHEBI:23378"/>
        <label>1</label>
    </ligand>
</feature>
<dbReference type="GO" id="GO:0046872">
    <property type="term" value="F:metal ion binding"/>
    <property type="evidence" value="ECO:0007669"/>
    <property type="project" value="UniProtKB-KW"/>
</dbReference>
<feature type="transmembrane region" description="Helical" evidence="14">
    <location>
        <begin position="167"/>
        <end position="189"/>
    </location>
</feature>
<evidence type="ECO:0000256" key="4">
    <source>
        <dbReference type="ARBA" id="ARBA00011233"/>
    </source>
</evidence>
<feature type="transmembrane region" description="Helical" evidence="14">
    <location>
        <begin position="37"/>
        <end position="57"/>
    </location>
</feature>
<feature type="transmembrane region" description="Helical" evidence="14">
    <location>
        <begin position="102"/>
        <end position="121"/>
    </location>
</feature>
<dbReference type="InterPro" id="IPR001287">
    <property type="entry name" value="NO2-reductase_Cu"/>
</dbReference>
<comment type="cofactor">
    <cofactor evidence="1 12">
        <name>Cu(+)</name>
        <dbReference type="ChEBI" id="CHEBI:49552"/>
    </cofactor>
</comment>
<comment type="caution">
    <text evidence="17">The sequence shown here is derived from an EMBL/GenBank/DDBJ whole genome shotgun (WGS) entry which is preliminary data.</text>
</comment>
<dbReference type="CDD" id="cd11020">
    <property type="entry name" value="CuRO_1_CuNIR"/>
    <property type="match status" value="1"/>
</dbReference>
<evidence type="ECO:0000256" key="3">
    <source>
        <dbReference type="ARBA" id="ARBA00010609"/>
    </source>
</evidence>
<dbReference type="EC" id="1.7.2.1" evidence="5"/>
<dbReference type="PANTHER" id="PTHR11709">
    <property type="entry name" value="MULTI-COPPER OXIDASE"/>
    <property type="match status" value="1"/>
</dbReference>
<comment type="catalytic activity">
    <reaction evidence="11">
        <text>nitric oxide + Fe(III)-[cytochrome c] + H2O = Fe(II)-[cytochrome c] + nitrite + 2 H(+)</text>
        <dbReference type="Rhea" id="RHEA:15233"/>
        <dbReference type="Rhea" id="RHEA-COMP:10350"/>
        <dbReference type="Rhea" id="RHEA-COMP:14399"/>
        <dbReference type="ChEBI" id="CHEBI:15377"/>
        <dbReference type="ChEBI" id="CHEBI:15378"/>
        <dbReference type="ChEBI" id="CHEBI:16301"/>
        <dbReference type="ChEBI" id="CHEBI:16480"/>
        <dbReference type="ChEBI" id="CHEBI:29033"/>
        <dbReference type="ChEBI" id="CHEBI:29034"/>
        <dbReference type="EC" id="1.7.2.1"/>
    </reaction>
</comment>
<feature type="transmembrane region" description="Helical" evidence="14">
    <location>
        <begin position="209"/>
        <end position="226"/>
    </location>
</feature>